<sequence>MKLTILGCHSATPRTNTNPTSQVLEIKNHMFLIDCGEGTQVELRRNKIKFNRIKHIFISHLHGDHYFGLIGLVSTFRLLTRETELHIYGPKGIKEIITLQLKLSDSWTNFPLIFHELTSKESELIFEDDKVKVYTIPLKHRIYTNGFLFREKENERKLDIGAVLNANIDRAYYQKLKQGADVVNEDGVLIDNISVTKDPIPPKSYAYCSDTAYNEDIIPIINNASVLYHESTFLDKNENLCERTKHSTARQAAIIAKKANVETLILGHYSTRYNGYEGFLLEASEEFDNVLLAKDGKSFDFSSLSLV</sequence>
<dbReference type="Proteomes" id="UP001356704">
    <property type="component" value="Unassembled WGS sequence"/>
</dbReference>
<comment type="similarity">
    <text evidence="8">Belongs to the RNase Z family.</text>
</comment>
<name>A0ABU7W6X7_9FLAO</name>
<comment type="subunit">
    <text evidence="1 8">Homodimer.</text>
</comment>
<dbReference type="InterPro" id="IPR036866">
    <property type="entry name" value="RibonucZ/Hydroxyglut_hydro"/>
</dbReference>
<feature type="binding site" evidence="8">
    <location>
        <position position="268"/>
    </location>
    <ligand>
        <name>Zn(2+)</name>
        <dbReference type="ChEBI" id="CHEBI:29105"/>
        <label>2</label>
        <note>catalytic</note>
    </ligand>
</feature>
<dbReference type="CDD" id="cd07717">
    <property type="entry name" value="RNaseZ_ZiPD-like_MBL-fold"/>
    <property type="match status" value="1"/>
</dbReference>
<dbReference type="RefSeq" id="WP_331810463.1">
    <property type="nucleotide sequence ID" value="NZ_JAZHOU010000003.1"/>
</dbReference>
<evidence type="ECO:0000313" key="10">
    <source>
        <dbReference type="Proteomes" id="UP001356704"/>
    </source>
</evidence>
<reference evidence="9 10" key="1">
    <citation type="submission" date="2024-02" db="EMBL/GenBank/DDBJ databases">
        <title>Winogradskyella poriferorum JCM 12885.</title>
        <authorList>
            <person name="Zhang D.-F."/>
            <person name="Fu Z.-Y."/>
        </authorList>
    </citation>
    <scope>NUCLEOTIDE SEQUENCE [LARGE SCALE GENOMIC DNA]</scope>
    <source>
        <strain evidence="9 10">JCM 12885</strain>
    </source>
</reference>
<evidence type="ECO:0000313" key="9">
    <source>
        <dbReference type="EMBL" id="MEF3079723.1"/>
    </source>
</evidence>
<keyword evidence="3 8" id="KW-0540">Nuclease</keyword>
<dbReference type="Gene3D" id="3.60.15.10">
    <property type="entry name" value="Ribonuclease Z/Hydroxyacylglutathione hydrolase-like"/>
    <property type="match status" value="1"/>
</dbReference>
<feature type="binding site" evidence="8">
    <location>
        <position position="60"/>
    </location>
    <ligand>
        <name>Zn(2+)</name>
        <dbReference type="ChEBI" id="CHEBI:29105"/>
        <label>1</label>
        <note>catalytic</note>
    </ligand>
</feature>
<comment type="cofactor">
    <cofactor evidence="8">
        <name>Zn(2+)</name>
        <dbReference type="ChEBI" id="CHEBI:29105"/>
    </cofactor>
    <text evidence="8">Binds 2 Zn(2+) ions.</text>
</comment>
<organism evidence="9 10">
    <name type="scientific">Winogradskyella poriferorum</name>
    <dbReference type="NCBI Taxonomy" id="307627"/>
    <lineage>
        <taxon>Bacteria</taxon>
        <taxon>Pseudomonadati</taxon>
        <taxon>Bacteroidota</taxon>
        <taxon>Flavobacteriia</taxon>
        <taxon>Flavobacteriales</taxon>
        <taxon>Flavobacteriaceae</taxon>
        <taxon>Winogradskyella</taxon>
    </lineage>
</organism>
<evidence type="ECO:0000256" key="2">
    <source>
        <dbReference type="ARBA" id="ARBA00022694"/>
    </source>
</evidence>
<keyword evidence="5 8" id="KW-0255">Endonuclease</keyword>
<dbReference type="PANTHER" id="PTHR46018:SF2">
    <property type="entry name" value="ZINC PHOSPHODIESTERASE ELAC PROTEIN 1"/>
    <property type="match status" value="1"/>
</dbReference>
<feature type="active site" description="Proton acceptor" evidence="8">
    <location>
        <position position="64"/>
    </location>
</feature>
<comment type="catalytic activity">
    <reaction evidence="8">
        <text>Endonucleolytic cleavage of RNA, removing extra 3' nucleotides from tRNA precursor, generating 3' termini of tRNAs. A 3'-hydroxy group is left at the tRNA terminus and a 5'-phosphoryl group is left at the trailer molecule.</text>
        <dbReference type="EC" id="3.1.26.11"/>
    </reaction>
</comment>
<gene>
    <name evidence="8" type="primary">rnz</name>
    <name evidence="9" type="ORF">V1468_11950</name>
</gene>
<dbReference type="EMBL" id="JAZHOU010000003">
    <property type="protein sequence ID" value="MEF3079723.1"/>
    <property type="molecule type" value="Genomic_DNA"/>
</dbReference>
<evidence type="ECO:0000256" key="3">
    <source>
        <dbReference type="ARBA" id="ARBA00022722"/>
    </source>
</evidence>
<evidence type="ECO:0000256" key="6">
    <source>
        <dbReference type="ARBA" id="ARBA00022801"/>
    </source>
</evidence>
<dbReference type="SUPFAM" id="SSF56281">
    <property type="entry name" value="Metallo-hydrolase/oxidoreductase"/>
    <property type="match status" value="1"/>
</dbReference>
<keyword evidence="7 8" id="KW-0862">Zinc</keyword>
<keyword evidence="2 8" id="KW-0819">tRNA processing</keyword>
<dbReference type="HAMAP" id="MF_01818">
    <property type="entry name" value="RNase_Z_BN"/>
    <property type="match status" value="1"/>
</dbReference>
<feature type="binding site" evidence="8">
    <location>
        <position position="140"/>
    </location>
    <ligand>
        <name>Zn(2+)</name>
        <dbReference type="ChEBI" id="CHEBI:29105"/>
        <label>1</label>
        <note>catalytic</note>
    </ligand>
</feature>
<dbReference type="InterPro" id="IPR013471">
    <property type="entry name" value="RNase_Z/BN"/>
</dbReference>
<dbReference type="GO" id="GO:0042781">
    <property type="term" value="F:3'-tRNA processing endoribonuclease activity"/>
    <property type="evidence" value="ECO:0007669"/>
    <property type="project" value="UniProtKB-EC"/>
</dbReference>
<feature type="binding site" evidence="8">
    <location>
        <position position="62"/>
    </location>
    <ligand>
        <name>Zn(2+)</name>
        <dbReference type="ChEBI" id="CHEBI:29105"/>
        <label>1</label>
        <note>catalytic</note>
    </ligand>
</feature>
<feature type="binding site" evidence="8">
    <location>
        <position position="210"/>
    </location>
    <ligand>
        <name>Zn(2+)</name>
        <dbReference type="ChEBI" id="CHEBI:29105"/>
        <label>1</label>
        <note>catalytic</note>
    </ligand>
</feature>
<dbReference type="PANTHER" id="PTHR46018">
    <property type="entry name" value="ZINC PHOSPHODIESTERASE ELAC PROTEIN 1"/>
    <property type="match status" value="1"/>
</dbReference>
<evidence type="ECO:0000256" key="8">
    <source>
        <dbReference type="HAMAP-Rule" id="MF_01818"/>
    </source>
</evidence>
<comment type="function">
    <text evidence="8">Zinc phosphodiesterase, which displays some tRNA 3'-processing endonuclease activity. Probably involved in tRNA maturation, by removing a 3'-trailer from precursor tRNA.</text>
</comment>
<comment type="caution">
    <text evidence="9">The sequence shown here is derived from an EMBL/GenBank/DDBJ whole genome shotgun (WGS) entry which is preliminary data.</text>
</comment>
<dbReference type="EC" id="3.1.26.11" evidence="8"/>
<evidence type="ECO:0000256" key="7">
    <source>
        <dbReference type="ARBA" id="ARBA00022833"/>
    </source>
</evidence>
<protein>
    <recommendedName>
        <fullName evidence="8">Ribonuclease Z</fullName>
        <shortName evidence="8">RNase Z</shortName>
        <ecNumber evidence="8">3.1.26.11</ecNumber>
    </recommendedName>
    <alternativeName>
        <fullName evidence="8">tRNA 3 endonuclease</fullName>
    </alternativeName>
    <alternativeName>
        <fullName evidence="8">tRNase Z</fullName>
    </alternativeName>
</protein>
<feature type="binding site" evidence="8">
    <location>
        <position position="65"/>
    </location>
    <ligand>
        <name>Zn(2+)</name>
        <dbReference type="ChEBI" id="CHEBI:29105"/>
        <label>2</label>
        <note>catalytic</note>
    </ligand>
</feature>
<keyword evidence="6 8" id="KW-0378">Hydrolase</keyword>
<dbReference type="NCBIfam" id="NF000801">
    <property type="entry name" value="PRK00055.1-3"/>
    <property type="match status" value="1"/>
</dbReference>
<keyword evidence="4 8" id="KW-0479">Metal-binding</keyword>
<evidence type="ECO:0000256" key="4">
    <source>
        <dbReference type="ARBA" id="ARBA00022723"/>
    </source>
</evidence>
<accession>A0ABU7W6X7</accession>
<keyword evidence="10" id="KW-1185">Reference proteome</keyword>
<evidence type="ECO:0000256" key="1">
    <source>
        <dbReference type="ARBA" id="ARBA00011738"/>
    </source>
</evidence>
<feature type="binding site" evidence="8">
    <location>
        <position position="210"/>
    </location>
    <ligand>
        <name>Zn(2+)</name>
        <dbReference type="ChEBI" id="CHEBI:29105"/>
        <label>2</label>
        <note>catalytic</note>
    </ligand>
</feature>
<feature type="binding site" evidence="8">
    <location>
        <position position="64"/>
    </location>
    <ligand>
        <name>Zn(2+)</name>
        <dbReference type="ChEBI" id="CHEBI:29105"/>
        <label>2</label>
        <note>catalytic</note>
    </ligand>
</feature>
<evidence type="ECO:0000256" key="5">
    <source>
        <dbReference type="ARBA" id="ARBA00022759"/>
    </source>
</evidence>
<dbReference type="NCBIfam" id="TIGR02651">
    <property type="entry name" value="RNase_Z"/>
    <property type="match status" value="1"/>
</dbReference>
<proteinExistence type="inferred from homology"/>
<dbReference type="Pfam" id="PF23023">
    <property type="entry name" value="Anti-Pycsar_Apyc1"/>
    <property type="match status" value="1"/>
</dbReference>